<dbReference type="EMBL" id="JAMSHJ010000006">
    <property type="protein sequence ID" value="KAI5397502.1"/>
    <property type="molecule type" value="Genomic_DNA"/>
</dbReference>
<organism evidence="1 2">
    <name type="scientific">Pisum sativum</name>
    <name type="common">Garden pea</name>
    <name type="synonym">Lathyrus oleraceus</name>
    <dbReference type="NCBI Taxonomy" id="3888"/>
    <lineage>
        <taxon>Eukaryota</taxon>
        <taxon>Viridiplantae</taxon>
        <taxon>Streptophyta</taxon>
        <taxon>Embryophyta</taxon>
        <taxon>Tracheophyta</taxon>
        <taxon>Spermatophyta</taxon>
        <taxon>Magnoliopsida</taxon>
        <taxon>eudicotyledons</taxon>
        <taxon>Gunneridae</taxon>
        <taxon>Pentapetalae</taxon>
        <taxon>rosids</taxon>
        <taxon>fabids</taxon>
        <taxon>Fabales</taxon>
        <taxon>Fabaceae</taxon>
        <taxon>Papilionoideae</taxon>
        <taxon>50 kb inversion clade</taxon>
        <taxon>NPAAA clade</taxon>
        <taxon>Hologalegina</taxon>
        <taxon>IRL clade</taxon>
        <taxon>Fabeae</taxon>
        <taxon>Lathyrus</taxon>
    </lineage>
</organism>
<dbReference type="AlphaFoldDB" id="A0A9D4W9L2"/>
<protein>
    <submittedName>
        <fullName evidence="1">Uncharacterized protein</fullName>
    </submittedName>
</protein>
<accession>A0A9D4W9L2</accession>
<proteinExistence type="predicted"/>
<sequence length="95" mass="11147">MVVSFGYKVEKNVLVNQKVIEIIDCDNGDKYFGKVHYAKRKNKVVKLEKFIGKGWYKYLKKKKLRRGDKVGFTICSLLNRLIVYIIKRGRYGLSV</sequence>
<dbReference type="Proteomes" id="UP001058974">
    <property type="component" value="Chromosome 6"/>
</dbReference>
<evidence type="ECO:0000313" key="2">
    <source>
        <dbReference type="Proteomes" id="UP001058974"/>
    </source>
</evidence>
<comment type="caution">
    <text evidence="1">The sequence shown here is derived from an EMBL/GenBank/DDBJ whole genome shotgun (WGS) entry which is preliminary data.</text>
</comment>
<name>A0A9D4W9L2_PEA</name>
<reference evidence="1 2" key="1">
    <citation type="journal article" date="2022" name="Nat. Genet.">
        <title>Improved pea reference genome and pan-genome highlight genomic features and evolutionary characteristics.</title>
        <authorList>
            <person name="Yang T."/>
            <person name="Liu R."/>
            <person name="Luo Y."/>
            <person name="Hu S."/>
            <person name="Wang D."/>
            <person name="Wang C."/>
            <person name="Pandey M.K."/>
            <person name="Ge S."/>
            <person name="Xu Q."/>
            <person name="Li N."/>
            <person name="Li G."/>
            <person name="Huang Y."/>
            <person name="Saxena R.K."/>
            <person name="Ji Y."/>
            <person name="Li M."/>
            <person name="Yan X."/>
            <person name="He Y."/>
            <person name="Liu Y."/>
            <person name="Wang X."/>
            <person name="Xiang C."/>
            <person name="Varshney R.K."/>
            <person name="Ding H."/>
            <person name="Gao S."/>
            <person name="Zong X."/>
        </authorList>
    </citation>
    <scope>NUCLEOTIDE SEQUENCE [LARGE SCALE GENOMIC DNA]</scope>
    <source>
        <strain evidence="1 2">cv. Zhongwan 6</strain>
    </source>
</reference>
<gene>
    <name evidence="1" type="ORF">KIW84_063355</name>
</gene>
<evidence type="ECO:0000313" key="1">
    <source>
        <dbReference type="EMBL" id="KAI5397502.1"/>
    </source>
</evidence>
<keyword evidence="2" id="KW-1185">Reference proteome</keyword>
<dbReference type="Gramene" id="Psat06G0335500-T1">
    <property type="protein sequence ID" value="KAI5397502.1"/>
    <property type="gene ID" value="KIW84_063355"/>
</dbReference>